<feature type="domain" description="NAD-specific glutamate dehydrogenase C-terminal" evidence="3">
    <location>
        <begin position="1328"/>
        <end position="1673"/>
    </location>
</feature>
<dbReference type="Pfam" id="PF21078">
    <property type="entry name" value="GDH_HM3"/>
    <property type="match status" value="1"/>
</dbReference>
<evidence type="ECO:0000259" key="2">
    <source>
        <dbReference type="Pfam" id="PF05088"/>
    </source>
</evidence>
<dbReference type="InterPro" id="IPR049064">
    <property type="entry name" value="NAD_Glu_DH_ACT3"/>
</dbReference>
<keyword evidence="8" id="KW-1185">Reference proteome</keyword>
<dbReference type="GO" id="GO:0004352">
    <property type="term" value="F:glutamate dehydrogenase (NAD+) activity"/>
    <property type="evidence" value="ECO:0007669"/>
    <property type="project" value="InterPro"/>
</dbReference>
<comment type="caution">
    <text evidence="7">The sequence shown here is derived from an EMBL/GenBank/DDBJ whole genome shotgun (WGS) entry which is preliminary data.</text>
</comment>
<dbReference type="InterPro" id="IPR046346">
    <property type="entry name" value="Aminoacid_DH-like_N_sf"/>
</dbReference>
<feature type="domain" description="NAD-glutamate dehydrogenase N-terminal ACT1" evidence="4">
    <location>
        <begin position="42"/>
        <end position="200"/>
    </location>
</feature>
<dbReference type="PANTHER" id="PTHR43403">
    <property type="entry name" value="NAD-SPECIFIC GLUTAMATE DEHYDROGENASE"/>
    <property type="match status" value="1"/>
</dbReference>
<dbReference type="Pfam" id="PF21079">
    <property type="entry name" value="GDH_HM2"/>
    <property type="match status" value="1"/>
</dbReference>
<feature type="region of interest" description="Disordered" evidence="1">
    <location>
        <begin position="1"/>
        <end position="28"/>
    </location>
</feature>
<dbReference type="SUPFAM" id="SSF53223">
    <property type="entry name" value="Aminoacid dehydrogenase-like, N-terminal domain"/>
    <property type="match status" value="1"/>
</dbReference>
<sequence length="1677" mass="181990">MTQTHPRRTTPRVAALPSDPTADPASAVGRAAQVRPDRADLLAAYFDHVPAEDQPRTADDVLAIVDAHWRVGHRRQPGETALRVFNPRTTSSGDGTGWSDTTTVIDIVNDDMPYLVESVIGVLSVHGVAVHRVLHPILTVIRDDEGELSDVVRTTSAGAVRFPERAVPEPAGHPVRESWMHVLVDRLSDAERAEAIEAALLDALADVRAVVADAAALTGAAAAAAAELRATVSPRSAQEVSEAADFLYWLVSGNLTFLGYRRYERLAATTDGTVGDATDLHIVPGSGLGVLRGSAHTSWDAELWAPGEQSHLLITRSSAPSALTRDVPPFEVRVRLLDSAGAVTGEHRFLGALTPRALNAEITTTPVLRLTVQAVLSALGSAPDSYTGQRAMDLLATYPRAELFWASPDLVVEVVGSVLQLASRRRLRAFLQPDPFSRFVSVMVYLPRDRYTTKCRLAMQRILLDAFDGTDIQYTARVGDSLLAAVHFTVLTDPARRREPDPAELTRQLRATIRSWEDRLVKAVVGTGAGGADPEVDAPDAEEHLDTAGALARYADAFDEAYKQDYTAEDAVADLRLLDQLNSDDDLALRMIAARPAGVGDPAADQDEGDWRLKLYVNGGAVTLSRALPVLQSLGAEVIDERPFEVRRGPGTTSRIYDFGLRFPSAAAATGAGSAQLRTRLTEAFAAAWSGRSEVDGFNELVLAAGMDWTEVAVLRAYVHYLRQVGTPYTQAYVERVLVAHPAIAAELAALFRAQFDPELYPGTGGPEQRATQVAGHVDTITRALDEVTSLDADRILRSLLRVIQATRRTNRYRRDDQGRSREFLSFKIDPGDVPGMPKPIPAHEIWVYSPRVEGVHLRFGDVARGGLRWSDRPEDFRTEVLGLVKAQEVKNAVIVPVGAKGGFVVRRPPAITGDPAADRERLTAEGIACYRMFIAGLLDLTDNRVDGAVVPPPGVVRRDGDDPYLVVAADKGTATFSDIANAVAAEYGFWLGDGFASGGSVGYDHKAMGITARGAWESVKHHFRELGVDTQTEDFTCVGVGDMSGDVFGNGMLLSQHIRLVGAFDHRHIFVDPDPDAGPSFVERLRLFELPRSSWADYDTSLISAGGGVWPRTAKSIPISAPMRAALGLADDVSSLAPPELMRAILLAPVDLLWNGGIGTYVKASTQANSEVGDKANDPVRVDGADLRAKVVGEGGNLGVTQLGRIEFARAGGRINTDAIDNSAGVDTSDHEVNIKIALQMRADRGDLDEQGRRELLSSMTDEVAHLVLADNIGQNRVLGVARSHAAPMLSVHARLISALVESGRLDRALEFLPSHTQINQRLANDEGLTSPELSVLLAYVKSGLSAAMIDSDLPSDPAYSGRLLQYFPHQMQDVNNDGLVDEQDARDILEHPLARQIITTQTVNEMVNRAGTTYAFRLEEELSAPPVDAIRAYTITCEVFDLPDVWASVAALDHQVSASCQDTLTLWYRRLLDRSARWLLTRRPQPLDVRSEIDRYAGPVAELLPLLPGLLRGPEARTVEQDTERVRGLGAPEPIARRMALSLFAFGLLDIVDVAHDTGRPATECAELYYALSAHLEFEWLLTSVSGLPRGDRWGALARQALRDDLYRSLRLLTADVLSTTSPEQSADDKIRQWETENASRIGRAGRTLGELTRSAAGDLAGLSVAAREMRSLIR</sequence>
<evidence type="ECO:0000259" key="6">
    <source>
        <dbReference type="Pfam" id="PF21077"/>
    </source>
</evidence>
<dbReference type="Pfam" id="PF21076">
    <property type="entry name" value="GDH_ACT2"/>
    <property type="match status" value="1"/>
</dbReference>
<reference evidence="7 8" key="1">
    <citation type="submission" date="2019-05" db="EMBL/GenBank/DDBJ databases">
        <title>Nakamurella sp. N5BH11, whole genome shotgun sequence.</title>
        <authorList>
            <person name="Tuo L."/>
        </authorList>
    </citation>
    <scope>NUCLEOTIDE SEQUENCE [LARGE SCALE GENOMIC DNA]</scope>
    <source>
        <strain evidence="7 8">N5BH11</strain>
    </source>
</reference>
<accession>A0A4V6CSE5</accession>
<evidence type="ECO:0000313" key="8">
    <source>
        <dbReference type="Proteomes" id="UP000306985"/>
    </source>
</evidence>
<dbReference type="GO" id="GO:0006538">
    <property type="term" value="P:L-glutamate catabolic process"/>
    <property type="evidence" value="ECO:0007669"/>
    <property type="project" value="InterPro"/>
</dbReference>
<feature type="domain" description="NAD-glutamate dehydrogenase ACT2" evidence="5">
    <location>
        <begin position="428"/>
        <end position="517"/>
    </location>
</feature>
<proteinExistence type="predicted"/>
<name>A0A4V6CSE5_9ACTN</name>
<organism evidence="7 8">
    <name type="scientific">Nakamurella flava</name>
    <dbReference type="NCBI Taxonomy" id="2576308"/>
    <lineage>
        <taxon>Bacteria</taxon>
        <taxon>Bacillati</taxon>
        <taxon>Actinomycetota</taxon>
        <taxon>Actinomycetes</taxon>
        <taxon>Nakamurellales</taxon>
        <taxon>Nakamurellaceae</taxon>
        <taxon>Nakamurella</taxon>
    </lineage>
</organism>
<dbReference type="SUPFAM" id="SSF51735">
    <property type="entry name" value="NAD(P)-binding Rossmann-fold domains"/>
    <property type="match status" value="1"/>
</dbReference>
<evidence type="ECO:0000259" key="4">
    <source>
        <dbReference type="Pfam" id="PF21075"/>
    </source>
</evidence>
<dbReference type="RefSeq" id="WP_137448559.1">
    <property type="nucleotide sequence ID" value="NZ_SZZH01000001.1"/>
</dbReference>
<dbReference type="Pfam" id="PF21073">
    <property type="entry name" value="GDH_HM1"/>
    <property type="match status" value="1"/>
</dbReference>
<dbReference type="InterPro" id="IPR049056">
    <property type="entry name" value="NAD_Glu_DH_HM3"/>
</dbReference>
<evidence type="ECO:0000256" key="1">
    <source>
        <dbReference type="SAM" id="MobiDB-lite"/>
    </source>
</evidence>
<dbReference type="InterPro" id="IPR049058">
    <property type="entry name" value="NAD_Glu_DH_HM2"/>
</dbReference>
<feature type="compositionally biased region" description="Basic residues" evidence="1">
    <location>
        <begin position="1"/>
        <end position="10"/>
    </location>
</feature>
<feature type="domain" description="NAD-glutamate dehydrogenase ACT3" evidence="6">
    <location>
        <begin position="604"/>
        <end position="667"/>
    </location>
</feature>
<evidence type="ECO:0000313" key="7">
    <source>
        <dbReference type="EMBL" id="TKV61255.1"/>
    </source>
</evidence>
<dbReference type="InterPro" id="IPR049062">
    <property type="entry name" value="NAD_Glu_DH_ACT2"/>
</dbReference>
<dbReference type="Pfam" id="PF05088">
    <property type="entry name" value="Bac_GDH_CD"/>
    <property type="match status" value="1"/>
</dbReference>
<dbReference type="Proteomes" id="UP000306985">
    <property type="component" value="Unassembled WGS sequence"/>
</dbReference>
<dbReference type="InterPro" id="IPR007780">
    <property type="entry name" value="NAD_Glu_DH_bac"/>
</dbReference>
<dbReference type="InterPro" id="IPR048381">
    <property type="entry name" value="GDH_C"/>
</dbReference>
<evidence type="ECO:0000259" key="3">
    <source>
        <dbReference type="Pfam" id="PF21074"/>
    </source>
</evidence>
<dbReference type="PANTHER" id="PTHR43403:SF1">
    <property type="entry name" value="NAD-SPECIFIC GLUTAMATE DEHYDROGENASE"/>
    <property type="match status" value="1"/>
</dbReference>
<evidence type="ECO:0000259" key="5">
    <source>
        <dbReference type="Pfam" id="PF21076"/>
    </source>
</evidence>
<gene>
    <name evidence="7" type="ORF">FDO65_06450</name>
</gene>
<protein>
    <submittedName>
        <fullName evidence="7">NAD-glutamate dehydrogenase</fullName>
    </submittedName>
</protein>
<dbReference type="InterPro" id="IPR028971">
    <property type="entry name" value="NAD-GDH_cat"/>
</dbReference>
<feature type="domain" description="NAD-glutamate dehydrogenase catalytic" evidence="2">
    <location>
        <begin position="781"/>
        <end position="1282"/>
    </location>
</feature>
<dbReference type="InterPro" id="IPR049059">
    <property type="entry name" value="NAD_Glu_DH_HM1"/>
</dbReference>
<dbReference type="InterPro" id="IPR036291">
    <property type="entry name" value="NAD(P)-bd_dom_sf"/>
</dbReference>
<dbReference type="Pfam" id="PF21075">
    <property type="entry name" value="GDH_ACT1"/>
    <property type="match status" value="1"/>
</dbReference>
<dbReference type="Pfam" id="PF21074">
    <property type="entry name" value="GDH_C"/>
    <property type="match status" value="1"/>
</dbReference>
<dbReference type="Pfam" id="PF21077">
    <property type="entry name" value="GDH_ACT3"/>
    <property type="match status" value="1"/>
</dbReference>
<dbReference type="EMBL" id="SZZH01000001">
    <property type="protein sequence ID" value="TKV61255.1"/>
    <property type="molecule type" value="Genomic_DNA"/>
</dbReference>
<dbReference type="InterPro" id="IPR024727">
    <property type="entry name" value="NAD_Glu_DH_N_ACT1"/>
</dbReference>
<dbReference type="PIRSF" id="PIRSF036761">
    <property type="entry name" value="GDH_Mll4104"/>
    <property type="match status" value="1"/>
</dbReference>
<dbReference type="OrthoDB" id="9758052at2"/>
<dbReference type="GO" id="GO:0004069">
    <property type="term" value="F:L-aspartate:2-oxoglutarate aminotransferase activity"/>
    <property type="evidence" value="ECO:0007669"/>
    <property type="project" value="InterPro"/>
</dbReference>